<organism evidence="2 3">
    <name type="scientific">Streptomyces durocortorensis</name>
    <dbReference type="NCBI Taxonomy" id="2811104"/>
    <lineage>
        <taxon>Bacteria</taxon>
        <taxon>Bacillati</taxon>
        <taxon>Actinomycetota</taxon>
        <taxon>Actinomycetes</taxon>
        <taxon>Kitasatosporales</taxon>
        <taxon>Streptomycetaceae</taxon>
        <taxon>Streptomyces</taxon>
    </lineage>
</organism>
<dbReference type="PROSITE" id="PS51318">
    <property type="entry name" value="TAT"/>
    <property type="match status" value="1"/>
</dbReference>
<dbReference type="Pfam" id="PF01551">
    <property type="entry name" value="Peptidase_M23"/>
    <property type="match status" value="1"/>
</dbReference>
<dbReference type="InterPro" id="IPR006311">
    <property type="entry name" value="TAT_signal"/>
</dbReference>
<sequence>MSAHRPTRRNILKSAGGLSAVMALGVSGVPTARAAGIEDTRPDFRLPFPCGVKVELKTYRGHNPDDKKIDMYRYGMPSGSPILASADGFVHENFWSSGGLEIRHGNGWFSLYLHMTGVAQAGTWVKRGDIIGYMGDVGSPGKPHLHYEQLYNPNSDQDADTQHMVHPKLQGQLLIMNPDHPVDMISTNSCGGPVPGGGDLFALSPDRSGVFQYSGQGVAWTKVGGAAGELVAGGAGLFATNPSTGDLFRFSGTPDEWSKVGGPAAQFVVAGDGLYGLSPDRSAVFQWSGSGTLWTKVGGAAGRLCGGGAGLFSTNPSTGDLFRFSGTPDEWSKVGGPAAQFAVTGNHLYGLSPDKSAVLQWSGSGTSWIKVGGAAGELVAGGAGLFSTNPSTGDLFRFSGTPDEWSKVGGPAAQFAVTGDHLYGLSPDRSAVFQWSGSGIEWNKVGGPAHSLAGR</sequence>
<dbReference type="EC" id="3.4.-.-" evidence="2"/>
<keyword evidence="2" id="KW-0378">Hydrolase</keyword>
<keyword evidence="3" id="KW-1185">Reference proteome</keyword>
<dbReference type="SMART" id="SM00706">
    <property type="entry name" value="TECPR"/>
    <property type="match status" value="6"/>
</dbReference>
<dbReference type="Gene3D" id="2.70.70.10">
    <property type="entry name" value="Glucose Permease (Domain IIA)"/>
    <property type="match status" value="1"/>
</dbReference>
<dbReference type="InterPro" id="IPR050570">
    <property type="entry name" value="Cell_wall_metabolism_enzyme"/>
</dbReference>
<protein>
    <submittedName>
        <fullName evidence="2">M23 family metallopeptidase</fullName>
        <ecNumber evidence="2">3.4.-.-</ecNumber>
    </submittedName>
</protein>
<dbReference type="InterPro" id="IPR016047">
    <property type="entry name" value="M23ase_b-sheet_dom"/>
</dbReference>
<name>A0ABY9VXY2_9ACTN</name>
<evidence type="ECO:0000259" key="1">
    <source>
        <dbReference type="Pfam" id="PF01551"/>
    </source>
</evidence>
<dbReference type="Proteomes" id="UP001303236">
    <property type="component" value="Chromosome"/>
</dbReference>
<gene>
    <name evidence="2" type="ORF">RI138_16955</name>
</gene>
<dbReference type="SUPFAM" id="SSF51261">
    <property type="entry name" value="Duplicated hybrid motif"/>
    <property type="match status" value="1"/>
</dbReference>
<feature type="domain" description="M23ase beta-sheet core" evidence="1">
    <location>
        <begin position="74"/>
        <end position="151"/>
    </location>
</feature>
<dbReference type="InterPro" id="IPR011055">
    <property type="entry name" value="Dup_hybrid_motif"/>
</dbReference>
<dbReference type="CDD" id="cd12797">
    <property type="entry name" value="M23_peptidase"/>
    <property type="match status" value="1"/>
</dbReference>
<reference evidence="2 3" key="1">
    <citation type="submission" date="2023-09" db="EMBL/GenBank/DDBJ databases">
        <title>Genome completion map analysis of the actinomycetes C11-1.</title>
        <authorList>
            <person name="Qin P."/>
            <person name="Guan P."/>
        </authorList>
    </citation>
    <scope>NUCLEOTIDE SEQUENCE [LARGE SCALE GENOMIC DNA]</scope>
    <source>
        <strain evidence="2 3">C11-1</strain>
    </source>
</reference>
<accession>A0ABY9VXY2</accession>
<evidence type="ECO:0000313" key="3">
    <source>
        <dbReference type="Proteomes" id="UP001303236"/>
    </source>
</evidence>
<dbReference type="PANTHER" id="PTHR21666:SF270">
    <property type="entry name" value="MUREIN HYDROLASE ACTIVATOR ENVC"/>
    <property type="match status" value="1"/>
</dbReference>
<dbReference type="PANTHER" id="PTHR21666">
    <property type="entry name" value="PEPTIDASE-RELATED"/>
    <property type="match status" value="1"/>
</dbReference>
<proteinExistence type="predicted"/>
<evidence type="ECO:0000313" key="2">
    <source>
        <dbReference type="EMBL" id="WNF28395.1"/>
    </source>
</evidence>
<dbReference type="InterPro" id="IPR006624">
    <property type="entry name" value="Beta-propeller_rpt_TECPR"/>
</dbReference>
<dbReference type="EMBL" id="CP134500">
    <property type="protein sequence ID" value="WNF28395.1"/>
    <property type="molecule type" value="Genomic_DNA"/>
</dbReference>
<dbReference type="GO" id="GO:0016787">
    <property type="term" value="F:hydrolase activity"/>
    <property type="evidence" value="ECO:0007669"/>
    <property type="project" value="UniProtKB-KW"/>
</dbReference>